<evidence type="ECO:0000313" key="2">
    <source>
        <dbReference type="EMBL" id="GAA2036622.1"/>
    </source>
</evidence>
<keyword evidence="1" id="KW-0812">Transmembrane</keyword>
<proteinExistence type="predicted"/>
<protein>
    <submittedName>
        <fullName evidence="2">Uncharacterized protein</fullName>
    </submittedName>
</protein>
<dbReference type="Proteomes" id="UP001501461">
    <property type="component" value="Unassembled WGS sequence"/>
</dbReference>
<feature type="transmembrane region" description="Helical" evidence="1">
    <location>
        <begin position="68"/>
        <end position="89"/>
    </location>
</feature>
<keyword evidence="1" id="KW-0472">Membrane</keyword>
<reference evidence="2 3" key="1">
    <citation type="journal article" date="2019" name="Int. J. Syst. Evol. Microbiol.">
        <title>The Global Catalogue of Microorganisms (GCM) 10K type strain sequencing project: providing services to taxonomists for standard genome sequencing and annotation.</title>
        <authorList>
            <consortium name="The Broad Institute Genomics Platform"/>
            <consortium name="The Broad Institute Genome Sequencing Center for Infectious Disease"/>
            <person name="Wu L."/>
            <person name="Ma J."/>
        </authorList>
    </citation>
    <scope>NUCLEOTIDE SEQUENCE [LARGE SCALE GENOMIC DNA]</scope>
    <source>
        <strain evidence="2 3">JCM 13595</strain>
    </source>
</reference>
<keyword evidence="1" id="KW-1133">Transmembrane helix</keyword>
<name>A0ABN2UHM9_9MICC</name>
<accession>A0ABN2UHM9</accession>
<feature type="transmembrane region" description="Helical" evidence="1">
    <location>
        <begin position="25"/>
        <end position="48"/>
    </location>
</feature>
<dbReference type="EMBL" id="BAAAMN010000028">
    <property type="protein sequence ID" value="GAA2036622.1"/>
    <property type="molecule type" value="Genomic_DNA"/>
</dbReference>
<evidence type="ECO:0000256" key="1">
    <source>
        <dbReference type="SAM" id="Phobius"/>
    </source>
</evidence>
<keyword evidence="3" id="KW-1185">Reference proteome</keyword>
<sequence length="90" mass="9823">MFAGHFENMNNLREALESAISHAPLLWPLVLSISVALSLIAVVSVISLHRNPSNALYDGRELVARLSILGALMLVVFNGLIGLFVEMFFA</sequence>
<evidence type="ECO:0000313" key="3">
    <source>
        <dbReference type="Proteomes" id="UP001501461"/>
    </source>
</evidence>
<gene>
    <name evidence="2" type="ORF">GCM10009720_16540</name>
</gene>
<comment type="caution">
    <text evidence="2">The sequence shown here is derived from an EMBL/GenBank/DDBJ whole genome shotgun (WGS) entry which is preliminary data.</text>
</comment>
<organism evidence="2 3">
    <name type="scientific">Yaniella flava</name>
    <dbReference type="NCBI Taxonomy" id="287930"/>
    <lineage>
        <taxon>Bacteria</taxon>
        <taxon>Bacillati</taxon>
        <taxon>Actinomycetota</taxon>
        <taxon>Actinomycetes</taxon>
        <taxon>Micrococcales</taxon>
        <taxon>Micrococcaceae</taxon>
        <taxon>Yaniella</taxon>
    </lineage>
</organism>